<dbReference type="PANTHER" id="PTHR22803">
    <property type="entry name" value="MANNOSE, PHOSPHOLIPASE, LECTIN RECEPTOR RELATED"/>
    <property type="match status" value="1"/>
</dbReference>
<dbReference type="PROSITE" id="PS00023">
    <property type="entry name" value="FN2_1"/>
    <property type="match status" value="1"/>
</dbReference>
<dbReference type="PROSITE" id="PS50041">
    <property type="entry name" value="C_TYPE_LECTIN_2"/>
    <property type="match status" value="1"/>
</dbReference>
<dbReference type="InterPro" id="IPR000562">
    <property type="entry name" value="FN_type2_dom"/>
</dbReference>
<evidence type="ECO:0000256" key="2">
    <source>
        <dbReference type="ARBA" id="ARBA00022583"/>
    </source>
</evidence>
<dbReference type="SUPFAM" id="SSF50370">
    <property type="entry name" value="Ricin B-like lectins"/>
    <property type="match status" value="1"/>
</dbReference>
<feature type="disulfide bond" evidence="11">
    <location>
        <begin position="178"/>
        <end position="205"/>
    </location>
</feature>
<dbReference type="InterPro" id="IPR018378">
    <property type="entry name" value="C-type_lectin_CS"/>
</dbReference>
<evidence type="ECO:0008006" key="16">
    <source>
        <dbReference type="Google" id="ProtNLM"/>
    </source>
</evidence>
<evidence type="ECO:0000259" key="13">
    <source>
        <dbReference type="PROSITE" id="PS51092"/>
    </source>
</evidence>
<name>A0A060XSU7_ONCMY</name>
<dbReference type="Pfam" id="PF00040">
    <property type="entry name" value="fn2"/>
    <property type="match status" value="1"/>
</dbReference>
<dbReference type="SMART" id="SM00458">
    <property type="entry name" value="RICIN"/>
    <property type="match status" value="1"/>
</dbReference>
<dbReference type="FunFam" id="3.10.100.10:FF:000018">
    <property type="entry name" value="Mannose receptor, C type 2"/>
    <property type="match status" value="1"/>
</dbReference>
<dbReference type="InterPro" id="IPR001304">
    <property type="entry name" value="C-type_lectin-like"/>
</dbReference>
<dbReference type="SMART" id="SM00034">
    <property type="entry name" value="CLECT"/>
    <property type="match status" value="1"/>
</dbReference>
<dbReference type="SUPFAM" id="SSF56436">
    <property type="entry name" value="C-type lectin-like"/>
    <property type="match status" value="1"/>
</dbReference>
<dbReference type="InterPro" id="IPR050111">
    <property type="entry name" value="C-type_lectin/snaclec_domain"/>
</dbReference>
<protein>
    <recommendedName>
        <fullName evidence="16">C-type lectin domain-containing protein</fullName>
    </recommendedName>
</protein>
<evidence type="ECO:0000256" key="7">
    <source>
        <dbReference type="ARBA" id="ARBA00023136"/>
    </source>
</evidence>
<evidence type="ECO:0000256" key="9">
    <source>
        <dbReference type="ARBA" id="ARBA00023170"/>
    </source>
</evidence>
<keyword evidence="3" id="KW-0812">Transmembrane</keyword>
<keyword evidence="9" id="KW-0675">Receptor</keyword>
<keyword evidence="6" id="KW-1133">Transmembrane helix</keyword>
<keyword evidence="7" id="KW-0472">Membrane</keyword>
<feature type="domain" description="Fibronectin type-II" evidence="13">
    <location>
        <begin position="159"/>
        <end position="207"/>
    </location>
</feature>
<dbReference type="Pfam" id="PF00059">
    <property type="entry name" value="Lectin_C"/>
    <property type="match status" value="1"/>
</dbReference>
<dbReference type="PROSITE" id="PS51092">
    <property type="entry name" value="FN2_2"/>
    <property type="match status" value="1"/>
</dbReference>
<sequence>MNSCDCVIEDDVVLEKKDLSELYNKGLFIMESTQLKRCISSSSSNLVLESCERPTRRMLWKWVSRHRLFNLGSSLCLGLNISDSTQPLGTFECDSPLRTLWWRCNGNTLYGASQLKLSVAGRLVVVKRASYHQWRRYSTPGEGPCAYPYEEIHTLLGNAHGMPCALPFKYNNKWYSECTAEGREDHHRWCATTSRYDQDEKWGFCPSQELSCDTFWDSNQESRACYQFNLYTILTWSQAHASCLAQGGSLLSITDLTEQMYIRERLADVGVMVWIGLNHLSERTGWQWSDGAPLALVNFTSGLSSSPLQDNRQCGVYNSASGGHQWQSLSCESALPYICKKTPNDTRRAEPLGKTSMVLYVSYCGPNLVPYLFVQNSVCHNSE</sequence>
<keyword evidence="4" id="KW-0732">Signal</keyword>
<gene>
    <name evidence="14" type="ORF">GSONMT00043963001</name>
</gene>
<proteinExistence type="predicted"/>
<dbReference type="Gene3D" id="2.10.10.10">
    <property type="entry name" value="Fibronectin, type II, collagen-binding"/>
    <property type="match status" value="1"/>
</dbReference>
<keyword evidence="2" id="KW-0254">Endocytosis</keyword>
<dbReference type="InterPro" id="IPR035992">
    <property type="entry name" value="Ricin_B-like_lectins"/>
</dbReference>
<dbReference type="FunFam" id="2.80.10.50:FF:000039">
    <property type="entry name" value="Secretory phospholipase A2 receptor"/>
    <property type="match status" value="1"/>
</dbReference>
<dbReference type="InterPro" id="IPR016186">
    <property type="entry name" value="C-type_lectin-like/link_sf"/>
</dbReference>
<dbReference type="InterPro" id="IPR013806">
    <property type="entry name" value="Kringle-like"/>
</dbReference>
<dbReference type="InterPro" id="IPR036943">
    <property type="entry name" value="FN_type2_sf"/>
</dbReference>
<evidence type="ECO:0000313" key="14">
    <source>
        <dbReference type="EMBL" id="CDQ79985.1"/>
    </source>
</evidence>
<evidence type="ECO:0000256" key="8">
    <source>
        <dbReference type="ARBA" id="ARBA00023157"/>
    </source>
</evidence>
<dbReference type="Pfam" id="PF24562">
    <property type="entry name" value="CysR_MRC2_N"/>
    <property type="match status" value="1"/>
</dbReference>
<evidence type="ECO:0000256" key="6">
    <source>
        <dbReference type="ARBA" id="ARBA00022989"/>
    </source>
</evidence>
<comment type="subcellular location">
    <subcellularLocation>
        <location evidence="1">Membrane</location>
        <topology evidence="1">Single-pass membrane protein</topology>
    </subcellularLocation>
</comment>
<accession>A0A060XSU7</accession>
<keyword evidence="8 11" id="KW-1015">Disulfide bond</keyword>
<keyword evidence="5" id="KW-0677">Repeat</keyword>
<dbReference type="CDD" id="cd00037">
    <property type="entry name" value="CLECT"/>
    <property type="match status" value="1"/>
</dbReference>
<dbReference type="STRING" id="8022.A0A060XSU7"/>
<dbReference type="Gene3D" id="2.80.10.50">
    <property type="match status" value="1"/>
</dbReference>
<evidence type="ECO:0000256" key="5">
    <source>
        <dbReference type="ARBA" id="ARBA00022737"/>
    </source>
</evidence>
<evidence type="ECO:0000259" key="12">
    <source>
        <dbReference type="PROSITE" id="PS50041"/>
    </source>
</evidence>
<evidence type="ECO:0000256" key="4">
    <source>
        <dbReference type="ARBA" id="ARBA00022729"/>
    </source>
</evidence>
<organism evidence="14 15">
    <name type="scientific">Oncorhynchus mykiss</name>
    <name type="common">Rainbow trout</name>
    <name type="synonym">Salmo gairdneri</name>
    <dbReference type="NCBI Taxonomy" id="8022"/>
    <lineage>
        <taxon>Eukaryota</taxon>
        <taxon>Metazoa</taxon>
        <taxon>Chordata</taxon>
        <taxon>Craniata</taxon>
        <taxon>Vertebrata</taxon>
        <taxon>Euteleostomi</taxon>
        <taxon>Actinopterygii</taxon>
        <taxon>Neopterygii</taxon>
        <taxon>Teleostei</taxon>
        <taxon>Protacanthopterygii</taxon>
        <taxon>Salmoniformes</taxon>
        <taxon>Salmonidae</taxon>
        <taxon>Salmoninae</taxon>
        <taxon>Oncorhynchus</taxon>
    </lineage>
</organism>
<evidence type="ECO:0000313" key="15">
    <source>
        <dbReference type="Proteomes" id="UP000193380"/>
    </source>
</evidence>
<dbReference type="InterPro" id="IPR000772">
    <property type="entry name" value="Ricin_B_lectin"/>
</dbReference>
<feature type="domain" description="C-type lectin" evidence="12">
    <location>
        <begin position="221"/>
        <end position="340"/>
    </location>
</feature>
<dbReference type="AlphaFoldDB" id="A0A060XSU7"/>
<keyword evidence="10" id="KW-0325">Glycoprotein</keyword>
<dbReference type="InterPro" id="IPR016187">
    <property type="entry name" value="CTDL_fold"/>
</dbReference>
<dbReference type="GO" id="GO:0006897">
    <property type="term" value="P:endocytosis"/>
    <property type="evidence" value="ECO:0007669"/>
    <property type="project" value="UniProtKB-KW"/>
</dbReference>
<reference evidence="14" key="2">
    <citation type="submission" date="2014-03" db="EMBL/GenBank/DDBJ databases">
        <authorList>
            <person name="Genoscope - CEA"/>
        </authorList>
    </citation>
    <scope>NUCLEOTIDE SEQUENCE</scope>
</reference>
<dbReference type="PaxDb" id="8022-A0A060XSU7"/>
<dbReference type="PROSITE" id="PS50231">
    <property type="entry name" value="RICIN_B_LECTIN"/>
    <property type="match status" value="1"/>
</dbReference>
<dbReference type="PROSITE" id="PS00615">
    <property type="entry name" value="C_TYPE_LECTIN_1"/>
    <property type="match status" value="1"/>
</dbReference>
<dbReference type="Gene3D" id="3.10.100.10">
    <property type="entry name" value="Mannose-Binding Protein A, subunit A"/>
    <property type="match status" value="1"/>
</dbReference>
<evidence type="ECO:0000256" key="1">
    <source>
        <dbReference type="ARBA" id="ARBA00004167"/>
    </source>
</evidence>
<feature type="disulfide bond" evidence="11">
    <location>
        <begin position="164"/>
        <end position="190"/>
    </location>
</feature>
<evidence type="ECO:0000256" key="10">
    <source>
        <dbReference type="ARBA" id="ARBA00023180"/>
    </source>
</evidence>
<reference evidence="14" key="1">
    <citation type="journal article" date="2014" name="Nat. Commun.">
        <title>The rainbow trout genome provides novel insights into evolution after whole-genome duplication in vertebrates.</title>
        <authorList>
            <person name="Berthelot C."/>
            <person name="Brunet F."/>
            <person name="Chalopin D."/>
            <person name="Juanchich A."/>
            <person name="Bernard M."/>
            <person name="Noel B."/>
            <person name="Bento P."/>
            <person name="Da Silva C."/>
            <person name="Labadie K."/>
            <person name="Alberti A."/>
            <person name="Aury J.M."/>
            <person name="Louis A."/>
            <person name="Dehais P."/>
            <person name="Bardou P."/>
            <person name="Montfort J."/>
            <person name="Klopp C."/>
            <person name="Cabau C."/>
            <person name="Gaspin C."/>
            <person name="Thorgaard G.H."/>
            <person name="Boussaha M."/>
            <person name="Quillet E."/>
            <person name="Guyomard R."/>
            <person name="Galiana D."/>
            <person name="Bobe J."/>
            <person name="Volff J.N."/>
            <person name="Genet C."/>
            <person name="Wincker P."/>
            <person name="Jaillon O."/>
            <person name="Roest Crollius H."/>
            <person name="Guiguen Y."/>
        </authorList>
    </citation>
    <scope>NUCLEOTIDE SEQUENCE [LARGE SCALE GENOMIC DNA]</scope>
</reference>
<dbReference type="Proteomes" id="UP000193380">
    <property type="component" value="Unassembled WGS sequence"/>
</dbReference>
<dbReference type="PRINTS" id="PR00013">
    <property type="entry name" value="FNTYPEII"/>
</dbReference>
<dbReference type="FunFam" id="2.10.10.10:FF:000001">
    <property type="entry name" value="Fibronectin 1a isoform 1"/>
    <property type="match status" value="1"/>
</dbReference>
<evidence type="ECO:0000256" key="3">
    <source>
        <dbReference type="ARBA" id="ARBA00022692"/>
    </source>
</evidence>
<dbReference type="SUPFAM" id="SSF57440">
    <property type="entry name" value="Kringle-like"/>
    <property type="match status" value="1"/>
</dbReference>
<dbReference type="CDD" id="cd00062">
    <property type="entry name" value="FN2"/>
    <property type="match status" value="1"/>
</dbReference>
<dbReference type="EMBL" id="FR905528">
    <property type="protein sequence ID" value="CDQ79985.1"/>
    <property type="molecule type" value="Genomic_DNA"/>
</dbReference>
<dbReference type="SMART" id="SM00059">
    <property type="entry name" value="FN2"/>
    <property type="match status" value="1"/>
</dbReference>
<evidence type="ECO:0000256" key="11">
    <source>
        <dbReference type="PROSITE-ProRule" id="PRU00479"/>
    </source>
</evidence>
<dbReference type="GO" id="GO:0016020">
    <property type="term" value="C:membrane"/>
    <property type="evidence" value="ECO:0007669"/>
    <property type="project" value="UniProtKB-SubCell"/>
</dbReference>